<dbReference type="AlphaFoldDB" id="A0A3N1D8T1"/>
<evidence type="ECO:0000256" key="3">
    <source>
        <dbReference type="ARBA" id="ARBA00022833"/>
    </source>
</evidence>
<keyword evidence="4" id="KW-1133">Transmembrane helix</keyword>
<sequence>MSCEHLICARCAHPVEEGNCPSCRAARARFHHHGPTPQQLMILCALLLLLAFSLALPHLAG</sequence>
<keyword evidence="6" id="KW-1185">Reference proteome</keyword>
<evidence type="ECO:0000256" key="4">
    <source>
        <dbReference type="SAM" id="Phobius"/>
    </source>
</evidence>
<name>A0A3N1D8T1_9ACTN</name>
<organism evidence="5 6">
    <name type="scientific">Actinocorallia herbida</name>
    <dbReference type="NCBI Taxonomy" id="58109"/>
    <lineage>
        <taxon>Bacteria</taxon>
        <taxon>Bacillati</taxon>
        <taxon>Actinomycetota</taxon>
        <taxon>Actinomycetes</taxon>
        <taxon>Streptosporangiales</taxon>
        <taxon>Thermomonosporaceae</taxon>
        <taxon>Actinocorallia</taxon>
    </lineage>
</organism>
<evidence type="ECO:0000313" key="5">
    <source>
        <dbReference type="EMBL" id="ROO89943.1"/>
    </source>
</evidence>
<reference evidence="5 6" key="1">
    <citation type="submission" date="2018-11" db="EMBL/GenBank/DDBJ databases">
        <title>Sequencing the genomes of 1000 actinobacteria strains.</title>
        <authorList>
            <person name="Klenk H.-P."/>
        </authorList>
    </citation>
    <scope>NUCLEOTIDE SEQUENCE [LARGE SCALE GENOMIC DNA]</scope>
    <source>
        <strain evidence="5 6">DSM 44254</strain>
    </source>
</reference>
<dbReference type="OrthoDB" id="4351019at2"/>
<keyword evidence="3" id="KW-0862">Zinc</keyword>
<feature type="transmembrane region" description="Helical" evidence="4">
    <location>
        <begin position="40"/>
        <end position="60"/>
    </location>
</feature>
<keyword evidence="1" id="KW-0479">Metal-binding</keyword>
<dbReference type="EMBL" id="RJKE01000001">
    <property type="protein sequence ID" value="ROO89943.1"/>
    <property type="molecule type" value="Genomic_DNA"/>
</dbReference>
<keyword evidence="4" id="KW-0812">Transmembrane</keyword>
<dbReference type="GO" id="GO:0008270">
    <property type="term" value="F:zinc ion binding"/>
    <property type="evidence" value="ECO:0007669"/>
    <property type="project" value="UniProtKB-KW"/>
</dbReference>
<comment type="caution">
    <text evidence="5">The sequence shown here is derived from an EMBL/GenBank/DDBJ whole genome shotgun (WGS) entry which is preliminary data.</text>
</comment>
<gene>
    <name evidence="5" type="ORF">EDD29_7655</name>
</gene>
<keyword evidence="2" id="KW-0863">Zinc-finger</keyword>
<proteinExistence type="predicted"/>
<dbReference type="Proteomes" id="UP000272400">
    <property type="component" value="Unassembled WGS sequence"/>
</dbReference>
<evidence type="ECO:0000313" key="6">
    <source>
        <dbReference type="Proteomes" id="UP000272400"/>
    </source>
</evidence>
<keyword evidence="4" id="KW-0472">Membrane</keyword>
<accession>A0A3N1D8T1</accession>
<dbReference type="RefSeq" id="WP_123668961.1">
    <property type="nucleotide sequence ID" value="NZ_RJKE01000001.1"/>
</dbReference>
<evidence type="ECO:0000256" key="2">
    <source>
        <dbReference type="ARBA" id="ARBA00022771"/>
    </source>
</evidence>
<protein>
    <submittedName>
        <fullName evidence="5">Uncharacterized protein</fullName>
    </submittedName>
</protein>
<dbReference type="PROSITE" id="PS00518">
    <property type="entry name" value="ZF_RING_1"/>
    <property type="match status" value="1"/>
</dbReference>
<evidence type="ECO:0000256" key="1">
    <source>
        <dbReference type="ARBA" id="ARBA00022723"/>
    </source>
</evidence>
<dbReference type="InterPro" id="IPR017907">
    <property type="entry name" value="Znf_RING_CS"/>
</dbReference>